<accession>A0A484IBI1</accession>
<sequence>MFRDLLLVILVGFMEFLILKQRSRVTKEDRTYSNNFQIELLFYSK</sequence>
<evidence type="ECO:0000313" key="1">
    <source>
        <dbReference type="EMBL" id="VFJ15114.1"/>
    </source>
</evidence>
<dbReference type="KEGG" id="nfn:NFRAN_2791"/>
<dbReference type="EMBL" id="LR216287">
    <property type="protein sequence ID" value="VFJ15114.1"/>
    <property type="molecule type" value="Genomic_DNA"/>
</dbReference>
<gene>
    <name evidence="1" type="ORF">NFRAN_2791</name>
</gene>
<protein>
    <submittedName>
        <fullName evidence="1">Uncharacterized protein</fullName>
    </submittedName>
</protein>
<name>A0A484IBI1_9ARCH</name>
<proteinExistence type="predicted"/>
<dbReference type="AlphaFoldDB" id="A0A484IBI1"/>
<evidence type="ECO:0000313" key="2">
    <source>
        <dbReference type="Proteomes" id="UP000294299"/>
    </source>
</evidence>
<organism evidence="1 2">
    <name type="scientific">Candidatus Nitrosocosmicus franklandianus</name>
    <dbReference type="NCBI Taxonomy" id="1798806"/>
    <lineage>
        <taxon>Archaea</taxon>
        <taxon>Nitrososphaerota</taxon>
        <taxon>Nitrososphaeria</taxon>
        <taxon>Nitrososphaerales</taxon>
        <taxon>Nitrososphaeraceae</taxon>
        <taxon>Candidatus Nitrosocosmicus</taxon>
    </lineage>
</organism>
<dbReference type="Proteomes" id="UP000294299">
    <property type="component" value="Chromosome NFRAN"/>
</dbReference>
<reference evidence="1 2" key="1">
    <citation type="submission" date="2019-02" db="EMBL/GenBank/DDBJ databases">
        <authorList>
            <person name="Lehtovirta-Morley E L."/>
        </authorList>
    </citation>
    <scope>NUCLEOTIDE SEQUENCE [LARGE SCALE GENOMIC DNA]</scope>
    <source>
        <strain evidence="1">NFRAN1</strain>
    </source>
</reference>
<keyword evidence="2" id="KW-1185">Reference proteome</keyword>